<dbReference type="Pfam" id="PF03404">
    <property type="entry name" value="Mo-co_dimer"/>
    <property type="match status" value="1"/>
</dbReference>
<dbReference type="InterPro" id="IPR014756">
    <property type="entry name" value="Ig_E-set"/>
</dbReference>
<dbReference type="GO" id="GO:0006790">
    <property type="term" value="P:sulfur compound metabolic process"/>
    <property type="evidence" value="ECO:0007669"/>
    <property type="project" value="TreeGrafter"/>
</dbReference>
<accession>A0A7Y6NLS8</accession>
<dbReference type="RefSeq" id="WP_176067374.1">
    <property type="nucleotide sequence ID" value="NZ_JABWMJ010000002.1"/>
</dbReference>
<dbReference type="Gene3D" id="3.90.420.10">
    <property type="entry name" value="Oxidoreductase, molybdopterin-binding domain"/>
    <property type="match status" value="1"/>
</dbReference>
<dbReference type="SUPFAM" id="SSF81296">
    <property type="entry name" value="E set domains"/>
    <property type="match status" value="1"/>
</dbReference>
<dbReference type="Gene3D" id="2.60.40.650">
    <property type="match status" value="1"/>
</dbReference>
<dbReference type="Pfam" id="PF00174">
    <property type="entry name" value="Oxidored_molyb"/>
    <property type="match status" value="1"/>
</dbReference>
<evidence type="ECO:0000259" key="7">
    <source>
        <dbReference type="Pfam" id="PF03404"/>
    </source>
</evidence>
<dbReference type="EMBL" id="JABWMJ010000002">
    <property type="protein sequence ID" value="NUZ05487.1"/>
    <property type="molecule type" value="Genomic_DNA"/>
</dbReference>
<dbReference type="GO" id="GO:0008482">
    <property type="term" value="F:sulfite oxidase activity"/>
    <property type="evidence" value="ECO:0007669"/>
    <property type="project" value="TreeGrafter"/>
</dbReference>
<evidence type="ECO:0000256" key="1">
    <source>
        <dbReference type="ARBA" id="ARBA00001924"/>
    </source>
</evidence>
<sequence>MSTNDFPLRRRQLLAGSASALAASGLATFTRGASAQTARPFPPNLEWKDPANFIVHNARELETKRSAFGTSAITPAERLFVRANLPTPDPSIVADRDAWTVSIEGVRNPRTLSIRELKAIGIETTTSVLQCSGNGRGFFPSKPTGAQWTVGASGCVVWSGVPIRYLVDALGGLDAGVQFITGTGGEKLPEGVDPLSVVVERSVPLRALPDALLAWEMNGAPLPLIHGGPLRLIAPGFQGINNVKYIKRLAFSATESKARIQQLGYRMAPLGGKADPSQPSVYEMGLNSWVNGPGADGAPVKAGTVWVHGVAFSGGTPIRKVEVSTNGGRDWLEGNFIGPDLGRFAWRQFALPVKMAPGTYQVTSRATDASGAVQVENRVENLSGYNNTSWRDHIVAVTVA</sequence>
<organism evidence="8 9">
    <name type="scientific">Piscinibacter koreensis</name>
    <dbReference type="NCBI Taxonomy" id="2742824"/>
    <lineage>
        <taxon>Bacteria</taxon>
        <taxon>Pseudomonadati</taxon>
        <taxon>Pseudomonadota</taxon>
        <taxon>Betaproteobacteria</taxon>
        <taxon>Burkholderiales</taxon>
        <taxon>Sphaerotilaceae</taxon>
        <taxon>Piscinibacter</taxon>
    </lineage>
</organism>
<evidence type="ECO:0000259" key="6">
    <source>
        <dbReference type="Pfam" id="PF00174"/>
    </source>
</evidence>
<dbReference type="InterPro" id="IPR006311">
    <property type="entry name" value="TAT_signal"/>
</dbReference>
<dbReference type="GO" id="GO:0020037">
    <property type="term" value="F:heme binding"/>
    <property type="evidence" value="ECO:0007669"/>
    <property type="project" value="TreeGrafter"/>
</dbReference>
<keyword evidence="2" id="KW-0500">Molybdenum</keyword>
<dbReference type="CDD" id="cd02110">
    <property type="entry name" value="SO_family_Moco_dimer"/>
    <property type="match status" value="1"/>
</dbReference>
<dbReference type="AlphaFoldDB" id="A0A7Y6NLS8"/>
<feature type="domain" description="Oxidoreductase molybdopterin-binding" evidence="6">
    <location>
        <begin position="94"/>
        <end position="258"/>
    </location>
</feature>
<dbReference type="Proteomes" id="UP000529637">
    <property type="component" value="Unassembled WGS sequence"/>
</dbReference>
<comment type="cofactor">
    <cofactor evidence="1">
        <name>Mo-molybdopterin</name>
        <dbReference type="ChEBI" id="CHEBI:71302"/>
    </cofactor>
</comment>
<reference evidence="8 9" key="1">
    <citation type="submission" date="2020-06" db="EMBL/GenBank/DDBJ databases">
        <title>Schlegella sp. ID0723 isolated from air conditioner.</title>
        <authorList>
            <person name="Kim D.Y."/>
            <person name="Kim D.-U."/>
        </authorList>
    </citation>
    <scope>NUCLEOTIDE SEQUENCE [LARGE SCALE GENOMIC DNA]</scope>
    <source>
        <strain evidence="8 9">ID0723</strain>
    </source>
</reference>
<dbReference type="InterPro" id="IPR005066">
    <property type="entry name" value="MoCF_OxRdtse_dimer"/>
</dbReference>
<evidence type="ECO:0000256" key="5">
    <source>
        <dbReference type="SAM" id="SignalP"/>
    </source>
</evidence>
<name>A0A7Y6NLS8_9BURK</name>
<dbReference type="InterPro" id="IPR000572">
    <property type="entry name" value="OxRdtase_Mopterin-bd_dom"/>
</dbReference>
<feature type="signal peptide" evidence="5">
    <location>
        <begin position="1"/>
        <end position="22"/>
    </location>
</feature>
<dbReference type="InterPro" id="IPR036374">
    <property type="entry name" value="OxRdtase_Mopterin-bd_sf"/>
</dbReference>
<dbReference type="PROSITE" id="PS51318">
    <property type="entry name" value="TAT"/>
    <property type="match status" value="1"/>
</dbReference>
<dbReference type="PRINTS" id="PR00407">
    <property type="entry name" value="EUMOPTERIN"/>
</dbReference>
<evidence type="ECO:0000256" key="2">
    <source>
        <dbReference type="ARBA" id="ARBA00022505"/>
    </source>
</evidence>
<dbReference type="GO" id="GO:0043546">
    <property type="term" value="F:molybdopterin cofactor binding"/>
    <property type="evidence" value="ECO:0007669"/>
    <property type="project" value="TreeGrafter"/>
</dbReference>
<keyword evidence="5" id="KW-0732">Signal</keyword>
<dbReference type="PANTHER" id="PTHR19372:SF7">
    <property type="entry name" value="SULFITE OXIDASE, MITOCHONDRIAL"/>
    <property type="match status" value="1"/>
</dbReference>
<keyword evidence="4" id="KW-0560">Oxidoreductase</keyword>
<dbReference type="PANTHER" id="PTHR19372">
    <property type="entry name" value="SULFITE REDUCTASE"/>
    <property type="match status" value="1"/>
</dbReference>
<keyword evidence="9" id="KW-1185">Reference proteome</keyword>
<evidence type="ECO:0000256" key="3">
    <source>
        <dbReference type="ARBA" id="ARBA00022723"/>
    </source>
</evidence>
<protein>
    <submittedName>
        <fullName evidence="8">Sulfite oxidase</fullName>
    </submittedName>
</protein>
<dbReference type="GO" id="GO:0030151">
    <property type="term" value="F:molybdenum ion binding"/>
    <property type="evidence" value="ECO:0007669"/>
    <property type="project" value="InterPro"/>
</dbReference>
<comment type="caution">
    <text evidence="8">The sequence shown here is derived from an EMBL/GenBank/DDBJ whole genome shotgun (WGS) entry which is preliminary data.</text>
</comment>
<feature type="domain" description="Moybdenum cofactor oxidoreductase dimerisation" evidence="7">
    <location>
        <begin position="280"/>
        <end position="391"/>
    </location>
</feature>
<proteinExistence type="predicted"/>
<evidence type="ECO:0000313" key="8">
    <source>
        <dbReference type="EMBL" id="NUZ05487.1"/>
    </source>
</evidence>
<dbReference type="InterPro" id="IPR008335">
    <property type="entry name" value="Mopterin_OxRdtase_euk"/>
</dbReference>
<evidence type="ECO:0000256" key="4">
    <source>
        <dbReference type="ARBA" id="ARBA00023002"/>
    </source>
</evidence>
<gene>
    <name evidence="8" type="ORF">HQN59_06890</name>
</gene>
<dbReference type="SUPFAM" id="SSF56524">
    <property type="entry name" value="Oxidoreductase molybdopterin-binding domain"/>
    <property type="match status" value="1"/>
</dbReference>
<feature type="chain" id="PRO_5031408408" evidence="5">
    <location>
        <begin position="23"/>
        <end position="400"/>
    </location>
</feature>
<evidence type="ECO:0000313" key="9">
    <source>
        <dbReference type="Proteomes" id="UP000529637"/>
    </source>
</evidence>
<keyword evidence="3" id="KW-0479">Metal-binding</keyword>